<sequence>MDPHFEVAHLPDMRESASRVRFFAGDMTPVEGRGGLWRLPKSHRTLLQSVKDLILLYNRNYPNLNNSQTEELNGNQIEGAITIENLRKNPTILLSKPKMSTGSKALTPGREFQPITLQAGDILQLYENDGIHVTNGGIAAVALRYKTEKTT</sequence>
<reference evidence="1" key="2">
    <citation type="submission" date="2010-07" db="EMBL/GenBank/DDBJ databases">
        <authorList>
            <consortium name="The Broad Institute Genome Sequencing Platform"/>
            <consortium name="Broad Institute Genome Sequencing Center for Infectious Disease"/>
            <person name="Ma L.-J."/>
            <person name="Dead R."/>
            <person name="Young S."/>
            <person name="Zeng Q."/>
            <person name="Koehrsen M."/>
            <person name="Alvarado L."/>
            <person name="Berlin A."/>
            <person name="Chapman S.B."/>
            <person name="Chen Z."/>
            <person name="Freedman E."/>
            <person name="Gellesch M."/>
            <person name="Goldberg J."/>
            <person name="Griggs A."/>
            <person name="Gujja S."/>
            <person name="Heilman E.R."/>
            <person name="Heiman D."/>
            <person name="Hepburn T."/>
            <person name="Howarth C."/>
            <person name="Jen D."/>
            <person name="Larson L."/>
            <person name="Mehta T."/>
            <person name="Neiman D."/>
            <person name="Pearson M."/>
            <person name="Roberts A."/>
            <person name="Saif S."/>
            <person name="Shea T."/>
            <person name="Shenoy N."/>
            <person name="Sisk P."/>
            <person name="Stolte C."/>
            <person name="Sykes S."/>
            <person name="Walk T."/>
            <person name="White J."/>
            <person name="Yandava C."/>
            <person name="Haas B."/>
            <person name="Nusbaum C."/>
            <person name="Birren B."/>
        </authorList>
    </citation>
    <scope>NUCLEOTIDE SEQUENCE</scope>
    <source>
        <strain evidence="1">R3-111a-1</strain>
    </source>
</reference>
<dbReference type="RefSeq" id="XP_009229727.1">
    <property type="nucleotide sequence ID" value="XM_009231463.1"/>
</dbReference>
<evidence type="ECO:0000313" key="1">
    <source>
        <dbReference type="EMBL" id="EJT68888.1"/>
    </source>
</evidence>
<dbReference type="GeneID" id="20354010"/>
<keyword evidence="3" id="KW-1185">Reference proteome</keyword>
<dbReference type="EnsemblFungi" id="EJT68888">
    <property type="protein sequence ID" value="EJT68888"/>
    <property type="gene ID" value="GGTG_13552"/>
</dbReference>
<dbReference type="OrthoDB" id="10458096at2759"/>
<reference evidence="3" key="1">
    <citation type="submission" date="2010-07" db="EMBL/GenBank/DDBJ databases">
        <title>The genome sequence of Gaeumannomyces graminis var. tritici strain R3-111a-1.</title>
        <authorList>
            <consortium name="The Broad Institute Genome Sequencing Platform"/>
            <person name="Ma L.-J."/>
            <person name="Dead R."/>
            <person name="Young S."/>
            <person name="Zeng Q."/>
            <person name="Koehrsen M."/>
            <person name="Alvarado L."/>
            <person name="Berlin A."/>
            <person name="Chapman S.B."/>
            <person name="Chen Z."/>
            <person name="Freedman E."/>
            <person name="Gellesch M."/>
            <person name="Goldberg J."/>
            <person name="Griggs A."/>
            <person name="Gujja S."/>
            <person name="Heilman E.R."/>
            <person name="Heiman D."/>
            <person name="Hepburn T."/>
            <person name="Howarth C."/>
            <person name="Jen D."/>
            <person name="Larson L."/>
            <person name="Mehta T."/>
            <person name="Neiman D."/>
            <person name="Pearson M."/>
            <person name="Roberts A."/>
            <person name="Saif S."/>
            <person name="Shea T."/>
            <person name="Shenoy N."/>
            <person name="Sisk P."/>
            <person name="Stolte C."/>
            <person name="Sykes S."/>
            <person name="Walk T."/>
            <person name="White J."/>
            <person name="Yandava C."/>
            <person name="Haas B."/>
            <person name="Nusbaum C."/>
            <person name="Birren B."/>
        </authorList>
    </citation>
    <scope>NUCLEOTIDE SEQUENCE [LARGE SCALE GENOMIC DNA]</scope>
    <source>
        <strain evidence="3">R3-111a-1</strain>
    </source>
</reference>
<protein>
    <submittedName>
        <fullName evidence="1 2">Uncharacterized protein</fullName>
    </submittedName>
</protein>
<dbReference type="EMBL" id="GL385410">
    <property type="protein sequence ID" value="EJT68888.1"/>
    <property type="molecule type" value="Genomic_DNA"/>
</dbReference>
<reference evidence="2" key="4">
    <citation type="journal article" date="2015" name="G3 (Bethesda)">
        <title>Genome sequences of three phytopathogenic species of the Magnaporthaceae family of fungi.</title>
        <authorList>
            <person name="Okagaki L.H."/>
            <person name="Nunes C.C."/>
            <person name="Sailsbery J."/>
            <person name="Clay B."/>
            <person name="Brown D."/>
            <person name="John T."/>
            <person name="Oh Y."/>
            <person name="Young N."/>
            <person name="Fitzgerald M."/>
            <person name="Haas B.J."/>
            <person name="Zeng Q."/>
            <person name="Young S."/>
            <person name="Adiconis X."/>
            <person name="Fan L."/>
            <person name="Levin J.Z."/>
            <person name="Mitchell T.K."/>
            <person name="Okubara P.A."/>
            <person name="Farman M.L."/>
            <person name="Kohn L.M."/>
            <person name="Birren B."/>
            <person name="Ma L.-J."/>
            <person name="Dean R.A."/>
        </authorList>
    </citation>
    <scope>NUCLEOTIDE SEQUENCE</scope>
    <source>
        <strain evidence="2">R3-111a-1</strain>
    </source>
</reference>
<dbReference type="Proteomes" id="UP000006039">
    <property type="component" value="Unassembled WGS sequence"/>
</dbReference>
<evidence type="ECO:0000313" key="3">
    <source>
        <dbReference type="Proteomes" id="UP000006039"/>
    </source>
</evidence>
<reference evidence="2" key="5">
    <citation type="submission" date="2018-04" db="UniProtKB">
        <authorList>
            <consortium name="EnsemblFungi"/>
        </authorList>
    </citation>
    <scope>IDENTIFICATION</scope>
    <source>
        <strain evidence="2">R3-111a-1</strain>
    </source>
</reference>
<dbReference type="VEuPathDB" id="FungiDB:GGTG_13552"/>
<dbReference type="AlphaFoldDB" id="J3PJ70"/>
<gene>
    <name evidence="2" type="primary">20354010</name>
    <name evidence="1" type="ORF">GGTG_13552</name>
</gene>
<evidence type="ECO:0000313" key="2">
    <source>
        <dbReference type="EnsemblFungi" id="EJT68888"/>
    </source>
</evidence>
<reference evidence="1" key="3">
    <citation type="submission" date="2010-09" db="EMBL/GenBank/DDBJ databases">
        <title>Annotation of Gaeumannomyces graminis var. tritici R3-111a-1.</title>
        <authorList>
            <consortium name="The Broad Institute Genome Sequencing Platform"/>
            <person name="Ma L.-J."/>
            <person name="Dead R."/>
            <person name="Young S.K."/>
            <person name="Zeng Q."/>
            <person name="Gargeya S."/>
            <person name="Fitzgerald M."/>
            <person name="Haas B."/>
            <person name="Abouelleil A."/>
            <person name="Alvarado L."/>
            <person name="Arachchi H.M."/>
            <person name="Berlin A."/>
            <person name="Brown A."/>
            <person name="Chapman S.B."/>
            <person name="Chen Z."/>
            <person name="Dunbar C."/>
            <person name="Freedman E."/>
            <person name="Gearin G."/>
            <person name="Gellesch M."/>
            <person name="Goldberg J."/>
            <person name="Griggs A."/>
            <person name="Gujja S."/>
            <person name="Heiman D."/>
            <person name="Howarth C."/>
            <person name="Larson L."/>
            <person name="Lui A."/>
            <person name="MacDonald P.J.P."/>
            <person name="Mehta T."/>
            <person name="Montmayeur A."/>
            <person name="Murphy C."/>
            <person name="Neiman D."/>
            <person name="Pearson M."/>
            <person name="Priest M."/>
            <person name="Roberts A."/>
            <person name="Saif S."/>
            <person name="Shea T."/>
            <person name="Shenoy N."/>
            <person name="Sisk P."/>
            <person name="Stolte C."/>
            <person name="Sykes S."/>
            <person name="Yandava C."/>
            <person name="Wortman J."/>
            <person name="Nusbaum C."/>
            <person name="Birren B."/>
        </authorList>
    </citation>
    <scope>NUCLEOTIDE SEQUENCE</scope>
    <source>
        <strain evidence="1">R3-111a-1</strain>
    </source>
</reference>
<name>J3PJ70_GAET3</name>
<dbReference type="eggNOG" id="ENOG502RN9G">
    <property type="taxonomic scope" value="Eukaryota"/>
</dbReference>
<dbReference type="HOGENOM" id="CLU_1731577_0_0_1"/>
<accession>J3PJ70</accession>
<organism evidence="1">
    <name type="scientific">Gaeumannomyces tritici (strain R3-111a-1)</name>
    <name type="common">Wheat and barley take-all root rot fungus</name>
    <name type="synonym">Gaeumannomyces graminis var. tritici</name>
    <dbReference type="NCBI Taxonomy" id="644352"/>
    <lineage>
        <taxon>Eukaryota</taxon>
        <taxon>Fungi</taxon>
        <taxon>Dikarya</taxon>
        <taxon>Ascomycota</taxon>
        <taxon>Pezizomycotina</taxon>
        <taxon>Sordariomycetes</taxon>
        <taxon>Sordariomycetidae</taxon>
        <taxon>Magnaporthales</taxon>
        <taxon>Magnaporthaceae</taxon>
        <taxon>Gaeumannomyces</taxon>
    </lineage>
</organism>
<proteinExistence type="predicted"/>